<keyword evidence="2" id="KW-1185">Reference proteome</keyword>
<dbReference type="Proteomes" id="UP000186922">
    <property type="component" value="Unassembled WGS sequence"/>
</dbReference>
<protein>
    <submittedName>
        <fullName evidence="1">Uncharacterized protein</fullName>
    </submittedName>
</protein>
<name>A0A1D1VWD8_RAMVA</name>
<proteinExistence type="predicted"/>
<gene>
    <name evidence="1" type="primary">RvY_13432-1</name>
    <name evidence="1" type="synonym">RvY_13432.1</name>
    <name evidence="1" type="ORF">RvY_13432</name>
</gene>
<accession>A0A1D1VWD8</accession>
<evidence type="ECO:0000313" key="1">
    <source>
        <dbReference type="EMBL" id="GAV02929.1"/>
    </source>
</evidence>
<evidence type="ECO:0000313" key="2">
    <source>
        <dbReference type="Proteomes" id="UP000186922"/>
    </source>
</evidence>
<dbReference type="AlphaFoldDB" id="A0A1D1VWD8"/>
<comment type="caution">
    <text evidence="1">The sequence shown here is derived from an EMBL/GenBank/DDBJ whole genome shotgun (WGS) entry which is preliminary data.</text>
</comment>
<dbReference type="EMBL" id="BDGG01000009">
    <property type="protein sequence ID" value="GAV02929.1"/>
    <property type="molecule type" value="Genomic_DNA"/>
</dbReference>
<sequence>MPYHACQFSVRDILRIVMIADVTAPTRGVTYRMYDKAKYTYKIPETSVLWYYKSQWGPDRRETLSKTKKDWRHHDNINFGSRNEGRTIAAPFPVKIPAVFDRCRNIQVEAVRVEVFRTGTPTVHSYAGQGIG</sequence>
<organism evidence="1 2">
    <name type="scientific">Ramazzottius varieornatus</name>
    <name type="common">Water bear</name>
    <name type="synonym">Tardigrade</name>
    <dbReference type="NCBI Taxonomy" id="947166"/>
    <lineage>
        <taxon>Eukaryota</taxon>
        <taxon>Metazoa</taxon>
        <taxon>Ecdysozoa</taxon>
        <taxon>Tardigrada</taxon>
        <taxon>Eutardigrada</taxon>
        <taxon>Parachela</taxon>
        <taxon>Hypsibioidea</taxon>
        <taxon>Ramazzottiidae</taxon>
        <taxon>Ramazzottius</taxon>
    </lineage>
</organism>
<reference evidence="1 2" key="1">
    <citation type="journal article" date="2016" name="Nat. Commun.">
        <title>Extremotolerant tardigrade genome and improved radiotolerance of human cultured cells by tardigrade-unique protein.</title>
        <authorList>
            <person name="Hashimoto T."/>
            <person name="Horikawa D.D."/>
            <person name="Saito Y."/>
            <person name="Kuwahara H."/>
            <person name="Kozuka-Hata H."/>
            <person name="Shin-I T."/>
            <person name="Minakuchi Y."/>
            <person name="Ohishi K."/>
            <person name="Motoyama A."/>
            <person name="Aizu T."/>
            <person name="Enomoto A."/>
            <person name="Kondo K."/>
            <person name="Tanaka S."/>
            <person name="Hara Y."/>
            <person name="Koshikawa S."/>
            <person name="Sagara H."/>
            <person name="Miura T."/>
            <person name="Yokobori S."/>
            <person name="Miyagawa K."/>
            <person name="Suzuki Y."/>
            <person name="Kubo T."/>
            <person name="Oyama M."/>
            <person name="Kohara Y."/>
            <person name="Fujiyama A."/>
            <person name="Arakawa K."/>
            <person name="Katayama T."/>
            <person name="Toyoda A."/>
            <person name="Kunieda T."/>
        </authorList>
    </citation>
    <scope>NUCLEOTIDE SEQUENCE [LARGE SCALE GENOMIC DNA]</scope>
    <source>
        <strain evidence="1 2">YOKOZUNA-1</strain>
    </source>
</reference>